<dbReference type="InterPro" id="IPR013087">
    <property type="entry name" value="Znf_C2H2_type"/>
</dbReference>
<dbReference type="GeneID" id="116218625"/>
<feature type="compositionally biased region" description="Low complexity" evidence="1">
    <location>
        <begin position="407"/>
        <end position="420"/>
    </location>
</feature>
<feature type="compositionally biased region" description="Polar residues" evidence="1">
    <location>
        <begin position="361"/>
        <end position="398"/>
    </location>
</feature>
<keyword evidence="3" id="KW-1185">Reference proteome</keyword>
<dbReference type="InterPro" id="IPR039598">
    <property type="entry name" value="HMGXB3"/>
</dbReference>
<dbReference type="KEGG" id="char:116218625"/>
<sequence>MELSLKVCGVQVHGKLVVCMSVPVCVHYSDNFACKNVSVHFHQVLTSYVGMTKPTMIKVGNSYKCTLCKKAGDYASLVPHIQTHSRNVLTYKGIQIYKCGLECSDVPHYHCCFCNKNVGNKNLFVRHLKRCEEYCAHNVVPKQTCSGEHNTAQTTVNDQVSSSQQSAKASSMGTSTTHIVLQTISGPSLLQTVTTPVRLQGTAAPLWLQTTRLPLQNSTATPLLLQTTTTTTTSSAKQTSTARSSLQDTSTTTFTLQKTPTSTSSQDEVPTTTSSPPQTPTTTVSELQTPTTAPLELETLTNTSSLLQTPITTSSLQQTNTTTPPLPQNTASPLSPLQSTTAPSWQQSTVTTSSSELTPTATPSELETSLADSTPSESNLLQTTLPASPSFSTVTRTSMAPHPEAISPSSPSQSSSPPGSKEQRPRIKCPHCPMVLFKRNLKVHIARHHKDIPADPKVRFHLRSVCVDAKNGILAVQRHAHGFLAPVHAQRKVYGGQVVRCDLKECQQYQQMAQRHGLTVSHCQHTRSLEYCTETAADESLEPEVLDEMVTLKFFSEAKRAMCLRRQKMAQAAKVPFAVLVDLGGSPRQMFVSVHEPKTNNFSCLGRVMVSYNIDRNAWHCPCTKPHMSCLHKNIAKWHIFQTNRDLFKTSASSSRDTSGSWNMEYTNGNSAYSANSDIKRSVEYIYDHKRIPADLPEDVTNTVFEFPSHLFPVETTCGVCPHSPGLEDAENVTDQGRIVTMIGVADNVSTYIRRCPDCQMLYRYQEWQDGLHNFDNHLILSIELCLYLRHSLQNHIPVTRAVRTLESLRRIQFPPTEALLNAYSHFEAMTSSDDMYSCASYGSQSSPAIIMDLHRKAFLTLHWSS</sequence>
<feature type="domain" description="C2H2-type" evidence="2">
    <location>
        <begin position="427"/>
        <end position="448"/>
    </location>
</feature>
<feature type="compositionally biased region" description="Low complexity" evidence="1">
    <location>
        <begin position="302"/>
        <end position="323"/>
    </location>
</feature>
<dbReference type="AlphaFoldDB" id="A0A6P8EWM4"/>
<reference evidence="4" key="1">
    <citation type="submission" date="2025-08" db="UniProtKB">
        <authorList>
            <consortium name="RefSeq"/>
        </authorList>
    </citation>
    <scope>IDENTIFICATION</scope>
</reference>
<evidence type="ECO:0000313" key="3">
    <source>
        <dbReference type="Proteomes" id="UP000515152"/>
    </source>
</evidence>
<feature type="compositionally biased region" description="Polar residues" evidence="1">
    <location>
        <begin position="246"/>
        <end position="269"/>
    </location>
</feature>
<evidence type="ECO:0000259" key="2">
    <source>
        <dbReference type="SMART" id="SM00355"/>
    </source>
</evidence>
<feature type="compositionally biased region" description="Polar residues" evidence="1">
    <location>
        <begin position="331"/>
        <end position="343"/>
    </location>
</feature>
<feature type="compositionally biased region" description="Low complexity" evidence="1">
    <location>
        <begin position="270"/>
        <end position="290"/>
    </location>
</feature>
<proteinExistence type="predicted"/>
<evidence type="ECO:0000313" key="4">
    <source>
        <dbReference type="RefSeq" id="XP_031416704.1"/>
    </source>
</evidence>
<feature type="region of interest" description="Disordered" evidence="1">
    <location>
        <begin position="227"/>
        <end position="290"/>
    </location>
</feature>
<organism evidence="3 4">
    <name type="scientific">Clupea harengus</name>
    <name type="common">Atlantic herring</name>
    <dbReference type="NCBI Taxonomy" id="7950"/>
    <lineage>
        <taxon>Eukaryota</taxon>
        <taxon>Metazoa</taxon>
        <taxon>Chordata</taxon>
        <taxon>Craniata</taxon>
        <taxon>Vertebrata</taxon>
        <taxon>Euteleostomi</taxon>
        <taxon>Actinopterygii</taxon>
        <taxon>Neopterygii</taxon>
        <taxon>Teleostei</taxon>
        <taxon>Clupei</taxon>
        <taxon>Clupeiformes</taxon>
        <taxon>Clupeoidei</taxon>
        <taxon>Clupeidae</taxon>
        <taxon>Clupea</taxon>
    </lineage>
</organism>
<feature type="domain" description="C2H2-type" evidence="2">
    <location>
        <begin position="63"/>
        <end position="84"/>
    </location>
</feature>
<name>A0A6P8EWM4_CLUHA</name>
<feature type="region of interest" description="Disordered" evidence="1">
    <location>
        <begin position="302"/>
        <end position="428"/>
    </location>
</feature>
<protein>
    <submittedName>
        <fullName evidence="4">Uncharacterized protein LOC116218625 isoform X1</fullName>
    </submittedName>
</protein>
<dbReference type="Pfam" id="PF18717">
    <property type="entry name" value="CxC4"/>
    <property type="match status" value="1"/>
</dbReference>
<dbReference type="PANTHER" id="PTHR17609:SF3">
    <property type="entry name" value="SAP DOMAIN-CONTAINING PROTEIN"/>
    <property type="match status" value="1"/>
</dbReference>
<dbReference type="RefSeq" id="XP_031416704.1">
    <property type="nucleotide sequence ID" value="XM_031560844.2"/>
</dbReference>
<feature type="compositionally biased region" description="Low complexity" evidence="1">
    <location>
        <begin position="344"/>
        <end position="360"/>
    </location>
</feature>
<feature type="compositionally biased region" description="Low complexity" evidence="1">
    <location>
        <begin position="227"/>
        <end position="245"/>
    </location>
</feature>
<dbReference type="PANTHER" id="PTHR17609">
    <property type="entry name" value="HMG DOMAIN-CONTAINING PROTEIN 3"/>
    <property type="match status" value="1"/>
</dbReference>
<dbReference type="OrthoDB" id="8948380at2759"/>
<evidence type="ECO:0000256" key="1">
    <source>
        <dbReference type="SAM" id="MobiDB-lite"/>
    </source>
</evidence>
<dbReference type="Proteomes" id="UP000515152">
    <property type="component" value="Chromosome 23"/>
</dbReference>
<gene>
    <name evidence="4" type="primary">LOC116218625</name>
</gene>
<feature type="domain" description="C2H2-type" evidence="2">
    <location>
        <begin position="109"/>
        <end position="129"/>
    </location>
</feature>
<dbReference type="SMART" id="SM00355">
    <property type="entry name" value="ZnF_C2H2"/>
    <property type="match status" value="3"/>
</dbReference>
<dbReference type="InterPro" id="IPR040648">
    <property type="entry name" value="HMGXB3_CxC4"/>
</dbReference>
<accession>A0A6P8EWM4</accession>